<feature type="region of interest" description="Disordered" evidence="1">
    <location>
        <begin position="39"/>
        <end position="89"/>
    </location>
</feature>
<feature type="compositionally biased region" description="Low complexity" evidence="1">
    <location>
        <begin position="46"/>
        <end position="73"/>
    </location>
</feature>
<dbReference type="AlphaFoldDB" id="A0AAX6MQ26"/>
<dbReference type="EMBL" id="JBANMG010000004">
    <property type="protein sequence ID" value="KAK6954507.1"/>
    <property type="molecule type" value="Genomic_DNA"/>
</dbReference>
<dbReference type="Proteomes" id="UP001369815">
    <property type="component" value="Unassembled WGS sequence"/>
</dbReference>
<proteinExistence type="predicted"/>
<protein>
    <submittedName>
        <fullName evidence="2">Uncharacterized protein</fullName>
    </submittedName>
</protein>
<name>A0AAX6MQ26_9PEZI</name>
<gene>
    <name evidence="2" type="ORF">Daesc_004474</name>
</gene>
<accession>A0AAX6MQ26</accession>
<sequence>MSDVSRLLLGKKVRMIEAWISEVASSEKYCACSRTRALTEIEEESSTSSSTTESELQSSSESSESNKSNKFSSGQAKNPGASLLHHATKPGRTDPLKCFVCGLPLDNDVKMEKLREHEGNVEMGLVRSGSPRSIASLSKMKQVVPPDELTAADILKQNSFKRQLSRSVENFGRRTVTSSRKLKAKGTSGMRSIKKIFSWSGGPSASGGDDLAARKDRPRATETYAQYRLNASSAESVETLAGRSDDDDERRRPGLTIDDSAARLRRAARLLNQTSAQSTRKKANNPPTSQTN</sequence>
<evidence type="ECO:0000256" key="1">
    <source>
        <dbReference type="SAM" id="MobiDB-lite"/>
    </source>
</evidence>
<evidence type="ECO:0000313" key="2">
    <source>
        <dbReference type="EMBL" id="KAK6954507.1"/>
    </source>
</evidence>
<evidence type="ECO:0000313" key="3">
    <source>
        <dbReference type="Proteomes" id="UP001369815"/>
    </source>
</evidence>
<feature type="region of interest" description="Disordered" evidence="1">
    <location>
        <begin position="197"/>
        <end position="292"/>
    </location>
</feature>
<keyword evidence="3" id="KW-1185">Reference proteome</keyword>
<comment type="caution">
    <text evidence="2">The sequence shown here is derived from an EMBL/GenBank/DDBJ whole genome shotgun (WGS) entry which is preliminary data.</text>
</comment>
<reference evidence="2 3" key="1">
    <citation type="journal article" date="2024" name="Front Chem Biol">
        <title>Unveiling the potential of Daldinia eschscholtzii MFLUCC 19-0629 through bioactivity and bioinformatics studies for enhanced sustainable agriculture production.</title>
        <authorList>
            <person name="Brooks S."/>
            <person name="Weaver J.A."/>
            <person name="Klomchit A."/>
            <person name="Alharthi S.A."/>
            <person name="Onlamun T."/>
            <person name="Nurani R."/>
            <person name="Vong T.K."/>
            <person name="Alberti F."/>
            <person name="Greco C."/>
        </authorList>
    </citation>
    <scope>NUCLEOTIDE SEQUENCE [LARGE SCALE GENOMIC DNA]</scope>
    <source>
        <strain evidence="2">MFLUCC 19-0629</strain>
    </source>
</reference>
<organism evidence="2 3">
    <name type="scientific">Daldinia eschscholtzii</name>
    <dbReference type="NCBI Taxonomy" id="292717"/>
    <lineage>
        <taxon>Eukaryota</taxon>
        <taxon>Fungi</taxon>
        <taxon>Dikarya</taxon>
        <taxon>Ascomycota</taxon>
        <taxon>Pezizomycotina</taxon>
        <taxon>Sordariomycetes</taxon>
        <taxon>Xylariomycetidae</taxon>
        <taxon>Xylariales</taxon>
        <taxon>Hypoxylaceae</taxon>
        <taxon>Daldinia</taxon>
    </lineage>
</organism>
<feature type="compositionally biased region" description="Basic and acidic residues" evidence="1">
    <location>
        <begin position="211"/>
        <end position="220"/>
    </location>
</feature>